<dbReference type="InterPro" id="IPR005119">
    <property type="entry name" value="LysR_subst-bd"/>
</dbReference>
<keyword evidence="3" id="KW-0238">DNA-binding</keyword>
<keyword evidence="4" id="KW-0804">Transcription</keyword>
<evidence type="ECO:0000256" key="2">
    <source>
        <dbReference type="ARBA" id="ARBA00023015"/>
    </source>
</evidence>
<reference evidence="6 7" key="1">
    <citation type="submission" date="2021-12" db="EMBL/GenBank/DDBJ databases">
        <title>Discovery of the Pendulisporaceae a myxobacterial family with distinct sporulation behavior and unique specialized metabolism.</title>
        <authorList>
            <person name="Garcia R."/>
            <person name="Popoff A."/>
            <person name="Bader C.D."/>
            <person name="Loehr J."/>
            <person name="Walesch S."/>
            <person name="Walt C."/>
            <person name="Boldt J."/>
            <person name="Bunk B."/>
            <person name="Haeckl F.J.F.P.J."/>
            <person name="Gunesch A.P."/>
            <person name="Birkelbach J."/>
            <person name="Nuebel U."/>
            <person name="Pietschmann T."/>
            <person name="Bach T."/>
            <person name="Mueller R."/>
        </authorList>
    </citation>
    <scope>NUCLEOTIDE SEQUENCE [LARGE SCALE GENOMIC DNA]</scope>
    <source>
        <strain evidence="6 7">MSr11954</strain>
    </source>
</reference>
<dbReference type="EMBL" id="CP089984">
    <property type="protein sequence ID" value="WXB18356.1"/>
    <property type="molecule type" value="Genomic_DNA"/>
</dbReference>
<dbReference type="Proteomes" id="UP001370348">
    <property type="component" value="Chromosome"/>
</dbReference>
<evidence type="ECO:0000256" key="3">
    <source>
        <dbReference type="ARBA" id="ARBA00023125"/>
    </source>
</evidence>
<evidence type="ECO:0000259" key="5">
    <source>
        <dbReference type="PROSITE" id="PS50931"/>
    </source>
</evidence>
<dbReference type="PROSITE" id="PS50931">
    <property type="entry name" value="HTH_LYSR"/>
    <property type="match status" value="1"/>
</dbReference>
<dbReference type="Pfam" id="PF00126">
    <property type="entry name" value="HTH_1"/>
    <property type="match status" value="1"/>
</dbReference>
<dbReference type="RefSeq" id="WP_394827987.1">
    <property type="nucleotide sequence ID" value="NZ_CP089984.1"/>
</dbReference>
<evidence type="ECO:0000256" key="1">
    <source>
        <dbReference type="ARBA" id="ARBA00009437"/>
    </source>
</evidence>
<keyword evidence="2" id="KW-0805">Transcription regulation</keyword>
<dbReference type="InterPro" id="IPR000847">
    <property type="entry name" value="LysR_HTH_N"/>
</dbReference>
<dbReference type="SUPFAM" id="SSF53850">
    <property type="entry name" value="Periplasmic binding protein-like II"/>
    <property type="match status" value="1"/>
</dbReference>
<proteinExistence type="inferred from homology"/>
<evidence type="ECO:0000313" key="6">
    <source>
        <dbReference type="EMBL" id="WXB18356.1"/>
    </source>
</evidence>
<dbReference type="PRINTS" id="PR00039">
    <property type="entry name" value="HTHLYSR"/>
</dbReference>
<accession>A0ABZ2M771</accession>
<protein>
    <submittedName>
        <fullName evidence="6">LysR family transcriptional regulator</fullName>
    </submittedName>
</protein>
<organism evidence="6 7">
    <name type="scientific">Pendulispora albinea</name>
    <dbReference type="NCBI Taxonomy" id="2741071"/>
    <lineage>
        <taxon>Bacteria</taxon>
        <taxon>Pseudomonadati</taxon>
        <taxon>Myxococcota</taxon>
        <taxon>Myxococcia</taxon>
        <taxon>Myxococcales</taxon>
        <taxon>Sorangiineae</taxon>
        <taxon>Pendulisporaceae</taxon>
        <taxon>Pendulispora</taxon>
    </lineage>
</organism>
<dbReference type="CDD" id="cd08474">
    <property type="entry name" value="PBP2_CrgA_like_5"/>
    <property type="match status" value="1"/>
</dbReference>
<dbReference type="SUPFAM" id="SSF46785">
    <property type="entry name" value="Winged helix' DNA-binding domain"/>
    <property type="match status" value="1"/>
</dbReference>
<name>A0ABZ2M771_9BACT</name>
<dbReference type="Gene3D" id="3.40.190.290">
    <property type="match status" value="1"/>
</dbReference>
<keyword evidence="7" id="KW-1185">Reference proteome</keyword>
<sequence>MKQHFTVRQGALDGVEAFLSVAQHRSFRKAAAELGVTPSAISQAVRALETRIGAALFIRTTRSVGLTEAGERFLSRAKPAFEELVAASHVASELGQRPSGLLRLSVPRAVVPILLEPLVASFCEAYPEVEVEIAASAELVDLAAKGFDAGVRMGQFIAADMVTVRLTPPFRFVIVGSPAYFARKDRPERPDDLRRHACLRWRRSNGGLALWSLDDQGRAIEMAVSGPLIASDFPTMLGAALEGIGLAQVPEPIAAEAVRAGKLVRVLEPFAPMAPGVFLYYPGHRQIMPKLRAFIDHVKSRSAAARESRAPRGNAS</sequence>
<feature type="domain" description="HTH lysR-type" evidence="5">
    <location>
        <begin position="16"/>
        <end position="67"/>
    </location>
</feature>
<dbReference type="InterPro" id="IPR036390">
    <property type="entry name" value="WH_DNA-bd_sf"/>
</dbReference>
<dbReference type="InterPro" id="IPR058163">
    <property type="entry name" value="LysR-type_TF_proteobact-type"/>
</dbReference>
<evidence type="ECO:0000256" key="4">
    <source>
        <dbReference type="ARBA" id="ARBA00023163"/>
    </source>
</evidence>
<dbReference type="PANTHER" id="PTHR30537:SF1">
    <property type="entry name" value="HTH-TYPE TRANSCRIPTIONAL REGULATOR PGRR"/>
    <property type="match status" value="1"/>
</dbReference>
<dbReference type="PANTHER" id="PTHR30537">
    <property type="entry name" value="HTH-TYPE TRANSCRIPTIONAL REGULATOR"/>
    <property type="match status" value="1"/>
</dbReference>
<gene>
    <name evidence="6" type="ORF">LZC94_14035</name>
</gene>
<dbReference type="Gene3D" id="1.10.10.10">
    <property type="entry name" value="Winged helix-like DNA-binding domain superfamily/Winged helix DNA-binding domain"/>
    <property type="match status" value="1"/>
</dbReference>
<dbReference type="InterPro" id="IPR036388">
    <property type="entry name" value="WH-like_DNA-bd_sf"/>
</dbReference>
<comment type="similarity">
    <text evidence="1">Belongs to the LysR transcriptional regulatory family.</text>
</comment>
<dbReference type="Pfam" id="PF03466">
    <property type="entry name" value="LysR_substrate"/>
    <property type="match status" value="1"/>
</dbReference>
<evidence type="ECO:0000313" key="7">
    <source>
        <dbReference type="Proteomes" id="UP001370348"/>
    </source>
</evidence>